<proteinExistence type="predicted"/>
<dbReference type="KEGG" id="vg:80528097"/>
<evidence type="ECO:0000313" key="1">
    <source>
        <dbReference type="EMBL" id="AXB73025.1"/>
    </source>
</evidence>
<name>A0A2Z5E041_9ADEN</name>
<keyword evidence="2" id="KW-1185">Reference proteome</keyword>
<reference evidence="1 2" key="1">
    <citation type="submission" date="2018-07" db="EMBL/GenBank/DDBJ databases">
        <title>Complete genome sequence of a Psittacine Adenovirus-1 identified from a Poicephalus senegalus in Italy.</title>
        <authorList>
            <person name="Milani A."/>
            <person name="Zamperin G."/>
            <person name="Fusaro A."/>
            <person name="Monne I."/>
        </authorList>
    </citation>
    <scope>NUCLEOTIDE SEQUENCE [LARGE SCALE GENOMIC DNA]</scope>
    <source>
        <strain evidence="1">18VIR149_ITA_2018</strain>
    </source>
</reference>
<dbReference type="EMBL" id="MH580295">
    <property type="protein sequence ID" value="AXB73025.1"/>
    <property type="molecule type" value="Genomic_DNA"/>
</dbReference>
<protein>
    <submittedName>
        <fullName evidence="1">Uncharacterized protein</fullName>
    </submittedName>
</protein>
<accession>A0A2Z5E041</accession>
<dbReference type="GeneID" id="80528097"/>
<organism evidence="1 2">
    <name type="scientific">Psittacine adenovirus 1</name>
    <dbReference type="NCBI Taxonomy" id="318592"/>
    <lineage>
        <taxon>Viruses</taxon>
        <taxon>Varidnaviria</taxon>
        <taxon>Bamfordvirae</taxon>
        <taxon>Preplasmiviricota</taxon>
        <taxon>Polisuviricotina</taxon>
        <taxon>Pharingeaviricetes</taxon>
        <taxon>Rowavirales</taxon>
        <taxon>Adenoviridae</taxon>
        <taxon>Aviadenovirus</taxon>
        <taxon>Aviadenovirus senegalense</taxon>
        <taxon>Psittacine aviadenovirus C</taxon>
    </lineage>
</organism>
<evidence type="ECO:0000313" key="2">
    <source>
        <dbReference type="Proteomes" id="UP000319520"/>
    </source>
</evidence>
<dbReference type="RefSeq" id="YP_010790688.1">
    <property type="nucleotide sequence ID" value="NC_075452.1"/>
</dbReference>
<sequence length="67" mass="7041">MCVNKSNLLLNRFVSRVGYAKGSWEVTGLTGAITSVLKAYLSLQRNSGIPVLGTLAKTAANNSVANT</sequence>
<dbReference type="Proteomes" id="UP000319520">
    <property type="component" value="Segment"/>
</dbReference>